<dbReference type="AlphaFoldDB" id="A0AAV5VZX9"/>
<feature type="region of interest" description="Disordered" evidence="1">
    <location>
        <begin position="104"/>
        <end position="165"/>
    </location>
</feature>
<evidence type="ECO:0000256" key="1">
    <source>
        <dbReference type="SAM" id="MobiDB-lite"/>
    </source>
</evidence>
<proteinExistence type="predicted"/>
<evidence type="ECO:0000313" key="3">
    <source>
        <dbReference type="Proteomes" id="UP001432322"/>
    </source>
</evidence>
<sequence length="165" mass="18386">VRTLTTICLIIPYIRAFSHSVKNGSGFSALPFSLYRFTPSLFSLLLLHNSTPFHRVHYAIPSQPVASCGGVSPSFGNHHQPTKPPPAPICAPIANSLWESIDNRINKMSDNEKKDEEKKLQDDKMEEDDGPSNLPLHQVRLSRRPADRVPHSSTSSSTQLEIFQV</sequence>
<keyword evidence="3" id="KW-1185">Reference proteome</keyword>
<evidence type="ECO:0000313" key="2">
    <source>
        <dbReference type="EMBL" id="GMT25132.1"/>
    </source>
</evidence>
<feature type="compositionally biased region" description="Polar residues" evidence="1">
    <location>
        <begin position="151"/>
        <end position="165"/>
    </location>
</feature>
<gene>
    <name evidence="2" type="ORF">PFISCL1PPCAC_16429</name>
</gene>
<feature type="compositionally biased region" description="Basic and acidic residues" evidence="1">
    <location>
        <begin position="104"/>
        <end position="123"/>
    </location>
</feature>
<feature type="non-terminal residue" evidence="2">
    <location>
        <position position="1"/>
    </location>
</feature>
<reference evidence="2" key="1">
    <citation type="submission" date="2023-10" db="EMBL/GenBank/DDBJ databases">
        <title>Genome assembly of Pristionchus species.</title>
        <authorList>
            <person name="Yoshida K."/>
            <person name="Sommer R.J."/>
        </authorList>
    </citation>
    <scope>NUCLEOTIDE SEQUENCE</scope>
    <source>
        <strain evidence="2">RS5133</strain>
    </source>
</reference>
<accession>A0AAV5VZX9</accession>
<comment type="caution">
    <text evidence="2">The sequence shown here is derived from an EMBL/GenBank/DDBJ whole genome shotgun (WGS) entry which is preliminary data.</text>
</comment>
<name>A0AAV5VZX9_9BILA</name>
<dbReference type="EMBL" id="BTSY01000004">
    <property type="protein sequence ID" value="GMT25132.1"/>
    <property type="molecule type" value="Genomic_DNA"/>
</dbReference>
<dbReference type="Proteomes" id="UP001432322">
    <property type="component" value="Unassembled WGS sequence"/>
</dbReference>
<protein>
    <submittedName>
        <fullName evidence="2">Uncharacterized protein</fullName>
    </submittedName>
</protein>
<organism evidence="2 3">
    <name type="scientific">Pristionchus fissidentatus</name>
    <dbReference type="NCBI Taxonomy" id="1538716"/>
    <lineage>
        <taxon>Eukaryota</taxon>
        <taxon>Metazoa</taxon>
        <taxon>Ecdysozoa</taxon>
        <taxon>Nematoda</taxon>
        <taxon>Chromadorea</taxon>
        <taxon>Rhabditida</taxon>
        <taxon>Rhabditina</taxon>
        <taxon>Diplogasteromorpha</taxon>
        <taxon>Diplogasteroidea</taxon>
        <taxon>Neodiplogasteridae</taxon>
        <taxon>Pristionchus</taxon>
    </lineage>
</organism>